<feature type="binding site" evidence="17">
    <location>
        <position position="195"/>
    </location>
    <ligand>
        <name>NADP(+)</name>
        <dbReference type="ChEBI" id="CHEBI:58349"/>
    </ligand>
</feature>
<proteinExistence type="inferred from homology"/>
<dbReference type="EMBL" id="FRBG01000014">
    <property type="protein sequence ID" value="SHL18640.1"/>
    <property type="molecule type" value="Genomic_DNA"/>
</dbReference>
<dbReference type="FunFam" id="3.40.140.10:FF:000025">
    <property type="entry name" value="Riboflavin biosynthesis protein RibD"/>
    <property type="match status" value="1"/>
</dbReference>
<dbReference type="NCBIfam" id="TIGR00326">
    <property type="entry name" value="eubact_ribD"/>
    <property type="match status" value="1"/>
</dbReference>
<keyword evidence="6 15" id="KW-0686">Riboflavin biosynthesis</keyword>
<dbReference type="PROSITE" id="PS51747">
    <property type="entry name" value="CYT_DCMP_DEAMINASES_2"/>
    <property type="match status" value="1"/>
</dbReference>
<feature type="binding site" evidence="17">
    <location>
        <position position="169"/>
    </location>
    <ligand>
        <name>NADP(+)</name>
        <dbReference type="ChEBI" id="CHEBI:58349"/>
    </ligand>
</feature>
<evidence type="ECO:0000256" key="15">
    <source>
        <dbReference type="PIRNR" id="PIRNR006769"/>
    </source>
</evidence>
<keyword evidence="8 15" id="KW-0378">Hydrolase</keyword>
<evidence type="ECO:0000256" key="9">
    <source>
        <dbReference type="ARBA" id="ARBA00022833"/>
    </source>
</evidence>
<dbReference type="SUPFAM" id="SSF53927">
    <property type="entry name" value="Cytidine deaminase-like"/>
    <property type="match status" value="1"/>
</dbReference>
<evidence type="ECO:0000256" key="8">
    <source>
        <dbReference type="ARBA" id="ARBA00022801"/>
    </source>
</evidence>
<dbReference type="Gene3D" id="3.40.140.10">
    <property type="entry name" value="Cytidine Deaminase, domain 2"/>
    <property type="match status" value="1"/>
</dbReference>
<dbReference type="PIRSF" id="PIRSF006769">
    <property type="entry name" value="RibD"/>
    <property type="match status" value="1"/>
</dbReference>
<evidence type="ECO:0000256" key="18">
    <source>
        <dbReference type="PIRSR" id="PIRSR006769-3"/>
    </source>
</evidence>
<dbReference type="PANTHER" id="PTHR38011:SF7">
    <property type="entry name" value="2,5-DIAMINO-6-RIBOSYLAMINO-4(3H)-PYRIMIDINONE 5'-PHOSPHATE REDUCTASE"/>
    <property type="match status" value="1"/>
</dbReference>
<dbReference type="GO" id="GO:0008703">
    <property type="term" value="F:5-amino-6-(5-phosphoribosylamino)uracil reductase activity"/>
    <property type="evidence" value="ECO:0007669"/>
    <property type="project" value="UniProtKB-EC"/>
</dbReference>
<evidence type="ECO:0000256" key="10">
    <source>
        <dbReference type="ARBA" id="ARBA00022857"/>
    </source>
</evidence>
<dbReference type="RefSeq" id="WP_066071887.1">
    <property type="nucleotide sequence ID" value="NZ_FRBG01000014.1"/>
</dbReference>
<dbReference type="GO" id="GO:0008835">
    <property type="term" value="F:diaminohydroxyphosphoribosylaminopyrimidine deaminase activity"/>
    <property type="evidence" value="ECO:0007669"/>
    <property type="project" value="UniProtKB-EC"/>
</dbReference>
<dbReference type="EC" id="3.5.4.26" evidence="15"/>
<dbReference type="Pfam" id="PF00383">
    <property type="entry name" value="dCMP_cyt_deam_1"/>
    <property type="match status" value="1"/>
</dbReference>
<feature type="active site" description="Proton donor" evidence="16">
    <location>
        <position position="51"/>
    </location>
</feature>
<dbReference type="Pfam" id="PF01872">
    <property type="entry name" value="RibD_C"/>
    <property type="match status" value="1"/>
</dbReference>
<dbReference type="STRING" id="1121328.JWYL7_1733"/>
<organism evidence="20 22">
    <name type="scientific">Alkalithermobacter thermoalcaliphilus JW-YL-7 = DSM 7308</name>
    <dbReference type="NCBI Taxonomy" id="1121328"/>
    <lineage>
        <taxon>Bacteria</taxon>
        <taxon>Bacillati</taxon>
        <taxon>Bacillota</taxon>
        <taxon>Clostridia</taxon>
        <taxon>Peptostreptococcales</taxon>
        <taxon>Tepidibacteraceae</taxon>
        <taxon>Alkalithermobacter</taxon>
    </lineage>
</organism>
<feature type="binding site" evidence="17">
    <location>
        <position position="153"/>
    </location>
    <ligand>
        <name>NADP(+)</name>
        <dbReference type="ChEBI" id="CHEBI:58349"/>
    </ligand>
</feature>
<dbReference type="Gene3D" id="3.40.430.10">
    <property type="entry name" value="Dihydrofolate Reductase, subunit A"/>
    <property type="match status" value="1"/>
</dbReference>
<dbReference type="NCBIfam" id="TIGR00227">
    <property type="entry name" value="ribD_Cterm"/>
    <property type="match status" value="1"/>
</dbReference>
<protein>
    <recommendedName>
        <fullName evidence="15">Riboflavin biosynthesis protein RibD</fullName>
    </recommendedName>
    <domain>
        <recommendedName>
            <fullName evidence="15">Diaminohydroxyphosphoribosylaminopyrimidine deaminase</fullName>
            <shortName evidence="15">DRAP deaminase</shortName>
            <ecNumber evidence="15">3.5.4.26</ecNumber>
        </recommendedName>
        <alternativeName>
            <fullName evidence="15">Riboflavin-specific deaminase</fullName>
        </alternativeName>
    </domain>
    <domain>
        <recommendedName>
            <fullName evidence="15">5-amino-6-(5-phosphoribosylamino)uracil reductase</fullName>
            <ecNumber evidence="15">1.1.1.193</ecNumber>
        </recommendedName>
        <alternativeName>
            <fullName evidence="15">HTP reductase</fullName>
        </alternativeName>
    </domain>
</protein>
<feature type="domain" description="CMP/dCMP-type deaminase" evidence="19">
    <location>
        <begin position="1"/>
        <end position="113"/>
    </location>
</feature>
<evidence type="ECO:0000256" key="5">
    <source>
        <dbReference type="ARBA" id="ARBA00007417"/>
    </source>
</evidence>
<dbReference type="SUPFAM" id="SSF53597">
    <property type="entry name" value="Dihydrofolate reductase-like"/>
    <property type="match status" value="1"/>
</dbReference>
<keyword evidence="11 15" id="KW-0560">Oxidoreductase</keyword>
<feature type="binding site" evidence="17">
    <location>
        <position position="221"/>
    </location>
    <ligand>
        <name>NADP(+)</name>
        <dbReference type="ChEBI" id="CHEBI:58349"/>
    </ligand>
</feature>
<dbReference type="GO" id="GO:0050661">
    <property type="term" value="F:NADP binding"/>
    <property type="evidence" value="ECO:0007669"/>
    <property type="project" value="InterPro"/>
</dbReference>
<dbReference type="InterPro" id="IPR016192">
    <property type="entry name" value="APOBEC/CMP_deaminase_Zn-bd"/>
</dbReference>
<evidence type="ECO:0000313" key="21">
    <source>
        <dbReference type="EMBL" id="SHL18640.1"/>
    </source>
</evidence>
<evidence type="ECO:0000256" key="16">
    <source>
        <dbReference type="PIRSR" id="PIRSR006769-1"/>
    </source>
</evidence>
<keyword evidence="12" id="KW-0511">Multifunctional enzyme</keyword>
<feature type="binding site" evidence="17">
    <location>
        <position position="206"/>
    </location>
    <ligand>
        <name>substrate</name>
    </ligand>
</feature>
<comment type="pathway">
    <text evidence="3 15">Cofactor biosynthesis; riboflavin biosynthesis; 5-amino-6-(D-ribitylamino)uracil from GTP: step 3/4.</text>
</comment>
<comment type="caution">
    <text evidence="20">The sequence shown here is derived from an EMBL/GenBank/DDBJ whole genome shotgun (WGS) entry which is preliminary data.</text>
</comment>
<comment type="catalytic activity">
    <reaction evidence="13 15">
        <text>5-amino-6-(5-phospho-D-ribitylamino)uracil + NADP(+) = 5-amino-6-(5-phospho-D-ribosylamino)uracil + NADPH + H(+)</text>
        <dbReference type="Rhea" id="RHEA:17845"/>
        <dbReference type="ChEBI" id="CHEBI:15378"/>
        <dbReference type="ChEBI" id="CHEBI:57783"/>
        <dbReference type="ChEBI" id="CHEBI:58349"/>
        <dbReference type="ChEBI" id="CHEBI:58421"/>
        <dbReference type="ChEBI" id="CHEBI:58453"/>
        <dbReference type="EC" id="1.1.1.193"/>
    </reaction>
</comment>
<comment type="catalytic activity">
    <reaction evidence="14 15">
        <text>2,5-diamino-6-hydroxy-4-(5-phosphoribosylamino)-pyrimidine + H2O + H(+) = 5-amino-6-(5-phospho-D-ribosylamino)uracil + NH4(+)</text>
        <dbReference type="Rhea" id="RHEA:21868"/>
        <dbReference type="ChEBI" id="CHEBI:15377"/>
        <dbReference type="ChEBI" id="CHEBI:15378"/>
        <dbReference type="ChEBI" id="CHEBI:28938"/>
        <dbReference type="ChEBI" id="CHEBI:58453"/>
        <dbReference type="ChEBI" id="CHEBI:58614"/>
        <dbReference type="EC" id="3.5.4.26"/>
    </reaction>
</comment>
<dbReference type="Proteomes" id="UP000323392">
    <property type="component" value="Unassembled WGS sequence"/>
</dbReference>
<feature type="binding site" evidence="18">
    <location>
        <position position="74"/>
    </location>
    <ligand>
        <name>Zn(2+)</name>
        <dbReference type="ChEBI" id="CHEBI:29105"/>
        <note>catalytic</note>
    </ligand>
</feature>
<dbReference type="OrthoDB" id="9800865at2"/>
<dbReference type="InterPro" id="IPR004794">
    <property type="entry name" value="Eubact_RibD"/>
</dbReference>
<dbReference type="PATRIC" id="fig|1121328.3.peg.1744"/>
<evidence type="ECO:0000256" key="12">
    <source>
        <dbReference type="ARBA" id="ARBA00023268"/>
    </source>
</evidence>
<name>A0A150FSV3_CLOPD</name>
<dbReference type="InterPro" id="IPR050765">
    <property type="entry name" value="Riboflavin_Biosynth_HTPR"/>
</dbReference>
<keyword evidence="7 15" id="KW-0479">Metal-binding</keyword>
<evidence type="ECO:0000256" key="17">
    <source>
        <dbReference type="PIRSR" id="PIRSR006769-2"/>
    </source>
</evidence>
<feature type="binding site" evidence="17">
    <location>
        <position position="199"/>
    </location>
    <ligand>
        <name>NADP(+)</name>
        <dbReference type="ChEBI" id="CHEBI:58349"/>
    </ligand>
</feature>
<feature type="binding site" evidence="17">
    <location>
        <position position="183"/>
    </location>
    <ligand>
        <name>substrate</name>
    </ligand>
</feature>
<evidence type="ECO:0000256" key="1">
    <source>
        <dbReference type="ARBA" id="ARBA00002151"/>
    </source>
</evidence>
<evidence type="ECO:0000256" key="7">
    <source>
        <dbReference type="ARBA" id="ARBA00022723"/>
    </source>
</evidence>
<dbReference type="Proteomes" id="UP000092605">
    <property type="component" value="Unassembled WGS sequence"/>
</dbReference>
<dbReference type="EC" id="1.1.1.193" evidence="15"/>
<evidence type="ECO:0000259" key="19">
    <source>
        <dbReference type="PROSITE" id="PS51747"/>
    </source>
</evidence>
<feature type="binding site" evidence="17">
    <location>
        <position position="291"/>
    </location>
    <ligand>
        <name>substrate</name>
    </ligand>
</feature>
<evidence type="ECO:0000256" key="6">
    <source>
        <dbReference type="ARBA" id="ARBA00022619"/>
    </source>
</evidence>
<comment type="cofactor">
    <cofactor evidence="15 18">
        <name>Zn(2+)</name>
        <dbReference type="ChEBI" id="CHEBI:29105"/>
    </cofactor>
    <text evidence="15 18">Binds 1 zinc ion.</text>
</comment>
<dbReference type="InterPro" id="IPR024072">
    <property type="entry name" value="DHFR-like_dom_sf"/>
</dbReference>
<keyword evidence="10 15" id="KW-0521">NADP</keyword>
<evidence type="ECO:0000313" key="20">
    <source>
        <dbReference type="EMBL" id="KXZ40658.1"/>
    </source>
</evidence>
<evidence type="ECO:0000313" key="23">
    <source>
        <dbReference type="Proteomes" id="UP000323392"/>
    </source>
</evidence>
<evidence type="ECO:0000256" key="4">
    <source>
        <dbReference type="ARBA" id="ARBA00005259"/>
    </source>
</evidence>
<reference evidence="20 22" key="1">
    <citation type="submission" date="2016-02" db="EMBL/GenBank/DDBJ databases">
        <title>Draft genome sequence for Clostridium paradoxum JW-YL-7.</title>
        <authorList>
            <person name="Utturkar S.M."/>
            <person name="Lancaster A."/>
            <person name="Poole F.L."/>
            <person name="Adams M.W."/>
            <person name="Brown S.D."/>
        </authorList>
    </citation>
    <scope>NUCLEOTIDE SEQUENCE [LARGE SCALE GENOMIC DNA]</scope>
    <source>
        <strain evidence="20 22">JW-YL-7</strain>
    </source>
</reference>
<feature type="binding site" evidence="18">
    <location>
        <position position="83"/>
    </location>
    <ligand>
        <name>Zn(2+)</name>
        <dbReference type="ChEBI" id="CHEBI:29105"/>
        <note>catalytic</note>
    </ligand>
</feature>
<dbReference type="EMBL" id="LSFY01000001">
    <property type="protein sequence ID" value="KXZ40658.1"/>
    <property type="molecule type" value="Genomic_DNA"/>
</dbReference>
<evidence type="ECO:0000256" key="11">
    <source>
        <dbReference type="ARBA" id="ARBA00023002"/>
    </source>
</evidence>
<dbReference type="GO" id="GO:0009231">
    <property type="term" value="P:riboflavin biosynthetic process"/>
    <property type="evidence" value="ECO:0007669"/>
    <property type="project" value="UniProtKB-UniPathway"/>
</dbReference>
<evidence type="ECO:0000256" key="14">
    <source>
        <dbReference type="ARBA" id="ARBA00049886"/>
    </source>
</evidence>
<comment type="pathway">
    <text evidence="2 15">Cofactor biosynthesis; riboflavin biosynthesis; 5-amino-6-(D-ribitylamino)uracil from GTP: step 2/4.</text>
</comment>
<comment type="function">
    <text evidence="1 15">Converts 2,5-diamino-6-(ribosylamino)-4(3h)-pyrimidinone 5'-phosphate into 5-amino-6-(ribosylamino)-2,4(1h,3h)-pyrimidinedione 5'-phosphate.</text>
</comment>
<sequence>MDYKYMKKALSLAKLGIGYTNPNPLVGAVIVKDGQIIGQGYHKHYGYDHAEIDAIKNSYSDLKGSTMYVNLEPCSHFGKTPPCVYEIVKKGISKVVIGMVDPNPLVSGNGIKILKENNIEVVVGVLEDEAKKLNEIFIKYITTNIPFCILKTAMTLDGKIASKTGDSKWISNDISRKYVHHLRHKVSAIMVGVNTVILDNPYLTTRLNKRSKNPIRIIVDTYCKTPLDSNVLSDESKTIIATTNLALDENIEKLKQKGAEIIITPAKDDKVDLSFLMKELGKRKIDSILLEGGSTLNYTALNENLVDKVISFVSAKIIGGTLAKTPVGGLGKDYIKDAIELENVTVSMFDNDIMIQAYPKKV</sequence>
<reference evidence="21 23" key="2">
    <citation type="submission" date="2016-11" db="EMBL/GenBank/DDBJ databases">
        <authorList>
            <person name="Varghese N."/>
            <person name="Submissions S."/>
        </authorList>
    </citation>
    <scope>NUCLEOTIDE SEQUENCE [LARGE SCALE GENOMIC DNA]</scope>
    <source>
        <strain evidence="21 23">DSM 7308</strain>
    </source>
</reference>
<dbReference type="InterPro" id="IPR002125">
    <property type="entry name" value="CMP_dCMP_dom"/>
</dbReference>
<evidence type="ECO:0000256" key="13">
    <source>
        <dbReference type="ARBA" id="ARBA00049861"/>
    </source>
</evidence>
<comment type="similarity">
    <text evidence="4 15">In the N-terminal section; belongs to the cytidine and deoxycytidylate deaminase family.</text>
</comment>
<evidence type="ECO:0000256" key="2">
    <source>
        <dbReference type="ARBA" id="ARBA00004882"/>
    </source>
</evidence>
<evidence type="ECO:0000313" key="22">
    <source>
        <dbReference type="Proteomes" id="UP000092605"/>
    </source>
</evidence>
<dbReference type="InterPro" id="IPR011549">
    <property type="entry name" value="RibD_C"/>
</dbReference>
<dbReference type="CDD" id="cd01284">
    <property type="entry name" value="Riboflavin_deaminase-reductase"/>
    <property type="match status" value="1"/>
</dbReference>
<dbReference type="UniPathway" id="UPA00275">
    <property type="reaction ID" value="UER00401"/>
</dbReference>
<dbReference type="PANTHER" id="PTHR38011">
    <property type="entry name" value="DIHYDROFOLATE REDUCTASE FAMILY PROTEIN (AFU_ORTHOLOGUE AFUA_8G06820)"/>
    <property type="match status" value="1"/>
</dbReference>
<feature type="binding site" evidence="18">
    <location>
        <position position="49"/>
    </location>
    <ligand>
        <name>Zn(2+)</name>
        <dbReference type="ChEBI" id="CHEBI:29105"/>
        <note>catalytic</note>
    </ligand>
</feature>
<keyword evidence="9 15" id="KW-0862">Zinc</keyword>
<dbReference type="InterPro" id="IPR002734">
    <property type="entry name" value="RibDG_C"/>
</dbReference>
<dbReference type="PROSITE" id="PS00903">
    <property type="entry name" value="CYT_DCMP_DEAMINASES_1"/>
    <property type="match status" value="1"/>
</dbReference>
<feature type="binding site" evidence="17">
    <location>
        <position position="203"/>
    </location>
    <ligand>
        <name>substrate</name>
    </ligand>
</feature>
<gene>
    <name evidence="20" type="ORF">JWYL7_1733</name>
    <name evidence="21" type="ORF">SAMN05661008_01629</name>
</gene>
<dbReference type="AlphaFoldDB" id="A0A150FSV3"/>
<keyword evidence="23" id="KW-1185">Reference proteome</keyword>
<comment type="similarity">
    <text evidence="5 15">In the C-terminal section; belongs to the HTP reductase family.</text>
</comment>
<dbReference type="InterPro" id="IPR016193">
    <property type="entry name" value="Cytidine_deaminase-like"/>
</dbReference>
<accession>A0A150FSV3</accession>
<dbReference type="GO" id="GO:0008270">
    <property type="term" value="F:zinc ion binding"/>
    <property type="evidence" value="ECO:0007669"/>
    <property type="project" value="InterPro"/>
</dbReference>
<feature type="binding site" evidence="17">
    <location>
        <position position="167"/>
    </location>
    <ligand>
        <name>substrate</name>
    </ligand>
</feature>
<evidence type="ECO:0000256" key="3">
    <source>
        <dbReference type="ARBA" id="ARBA00004910"/>
    </source>
</evidence>